<keyword evidence="2" id="KW-1185">Reference proteome</keyword>
<dbReference type="EMBL" id="CAJVPT010004508">
    <property type="protein sequence ID" value="CAG8509022.1"/>
    <property type="molecule type" value="Genomic_DNA"/>
</dbReference>
<gene>
    <name evidence="1" type="ORF">ACOLOM_LOCUS3134</name>
</gene>
<name>A0ACA9L3U3_9GLOM</name>
<reference evidence="1" key="1">
    <citation type="submission" date="2021-06" db="EMBL/GenBank/DDBJ databases">
        <authorList>
            <person name="Kallberg Y."/>
            <person name="Tangrot J."/>
            <person name="Rosling A."/>
        </authorList>
    </citation>
    <scope>NUCLEOTIDE SEQUENCE</scope>
    <source>
        <strain evidence="1">CL356</strain>
    </source>
</reference>
<accession>A0ACA9L3U3</accession>
<evidence type="ECO:0000313" key="2">
    <source>
        <dbReference type="Proteomes" id="UP000789525"/>
    </source>
</evidence>
<evidence type="ECO:0000313" key="1">
    <source>
        <dbReference type="EMBL" id="CAG8509022.1"/>
    </source>
</evidence>
<dbReference type="Proteomes" id="UP000789525">
    <property type="component" value="Unassembled WGS sequence"/>
</dbReference>
<organism evidence="1 2">
    <name type="scientific">Acaulospora colombiana</name>
    <dbReference type="NCBI Taxonomy" id="27376"/>
    <lineage>
        <taxon>Eukaryota</taxon>
        <taxon>Fungi</taxon>
        <taxon>Fungi incertae sedis</taxon>
        <taxon>Mucoromycota</taxon>
        <taxon>Glomeromycotina</taxon>
        <taxon>Glomeromycetes</taxon>
        <taxon>Diversisporales</taxon>
        <taxon>Acaulosporaceae</taxon>
        <taxon>Acaulospora</taxon>
    </lineage>
</organism>
<sequence length="99" mass="10849">MAYVIAGAFFFLEVISLVVFLKYKNDFLSGCASTVISQTSSKTLDQANNECNSIYGVSLIFEIIAFVFLIGNASFFPLVIKACAERQQSFEDSVPVTKA</sequence>
<comment type="caution">
    <text evidence="1">The sequence shown here is derived from an EMBL/GenBank/DDBJ whole genome shotgun (WGS) entry which is preliminary data.</text>
</comment>
<protein>
    <submittedName>
        <fullName evidence="1">4280_t:CDS:1</fullName>
    </submittedName>
</protein>
<proteinExistence type="predicted"/>